<evidence type="ECO:0000313" key="1">
    <source>
        <dbReference type="EMBL" id="KAJ7551957.1"/>
    </source>
</evidence>
<organism evidence="1 2">
    <name type="scientific">Diphasiastrum complanatum</name>
    <name type="common">Issler's clubmoss</name>
    <name type="synonym">Lycopodium complanatum</name>
    <dbReference type="NCBI Taxonomy" id="34168"/>
    <lineage>
        <taxon>Eukaryota</taxon>
        <taxon>Viridiplantae</taxon>
        <taxon>Streptophyta</taxon>
        <taxon>Embryophyta</taxon>
        <taxon>Tracheophyta</taxon>
        <taxon>Lycopodiopsida</taxon>
        <taxon>Lycopodiales</taxon>
        <taxon>Lycopodiaceae</taxon>
        <taxon>Lycopodioideae</taxon>
        <taxon>Diphasiastrum</taxon>
    </lineage>
</organism>
<comment type="caution">
    <text evidence="1">The sequence shown here is derived from an EMBL/GenBank/DDBJ whole genome shotgun (WGS) entry which is preliminary data.</text>
</comment>
<proteinExistence type="predicted"/>
<dbReference type="EMBL" id="CM055097">
    <property type="protein sequence ID" value="KAJ7551957.1"/>
    <property type="molecule type" value="Genomic_DNA"/>
</dbReference>
<dbReference type="Proteomes" id="UP001162992">
    <property type="component" value="Chromosome 6"/>
</dbReference>
<evidence type="ECO:0000313" key="2">
    <source>
        <dbReference type="Proteomes" id="UP001162992"/>
    </source>
</evidence>
<reference evidence="2" key="1">
    <citation type="journal article" date="2024" name="Proc. Natl. Acad. Sci. U.S.A.">
        <title>Extraordinary preservation of gene collinearity over three hundred million years revealed in homosporous lycophytes.</title>
        <authorList>
            <person name="Li C."/>
            <person name="Wickell D."/>
            <person name="Kuo L.Y."/>
            <person name="Chen X."/>
            <person name="Nie B."/>
            <person name="Liao X."/>
            <person name="Peng D."/>
            <person name="Ji J."/>
            <person name="Jenkins J."/>
            <person name="Williams M."/>
            <person name="Shu S."/>
            <person name="Plott C."/>
            <person name="Barry K."/>
            <person name="Rajasekar S."/>
            <person name="Grimwood J."/>
            <person name="Han X."/>
            <person name="Sun S."/>
            <person name="Hou Z."/>
            <person name="He W."/>
            <person name="Dai G."/>
            <person name="Sun C."/>
            <person name="Schmutz J."/>
            <person name="Leebens-Mack J.H."/>
            <person name="Li F.W."/>
            <person name="Wang L."/>
        </authorList>
    </citation>
    <scope>NUCLEOTIDE SEQUENCE [LARGE SCALE GENOMIC DNA]</scope>
    <source>
        <strain evidence="2">cv. PW_Plant_1</strain>
    </source>
</reference>
<accession>A0ACC2DDB2</accession>
<sequence length="527" mass="58620">MRTSMISPFKEVMVLKAKVLPYLTCPICNGIFRDATTISECLHTFCERCITKKLIQDDSCPICEVPLGCTPLEKLRTDHQLSEVKKLLLSSKKNPPGKRKEKFLSSLISPPHPPVIARQITKFQSAKRSTSSNGFQKTLQREARPVRKALDRKGLLQRNNFRGVSIPNEYSKFGGRCTSGEKRISALCDSSKKGACIEDSNVELEEPSASDAVLDICHASKPPQRRLLRKSRRVASQPLKEFRHIVEDFCRISVTASTDASSSEDFRGVDSVAACLERLEPTAKSRCRDTAVRILQPSTVKRNQRQINNNLEKVLLQVPNKRSSCEVPNAAQKRRKNLKTESLTTSTSTSCDISNMAEDGSDLNNLATSIPEQRGNGFWFRLQAAKNQDMDGALPQISTQYIRIWDGRQPVSAMKKYLAKKLSLKSEKEVEITCQGQPVVPGLPLESVKNIWLATALDRSVPEKETSNADSCSTGSGVVGNCLEDELLQGQCMIVKVVKKHTPWRLVKKALQISAAFFLEPPTCFGL</sequence>
<name>A0ACC2DDB2_DIPCM</name>
<keyword evidence="2" id="KW-1185">Reference proteome</keyword>
<protein>
    <submittedName>
        <fullName evidence="1">Uncharacterized protein</fullName>
    </submittedName>
</protein>
<gene>
    <name evidence="1" type="ORF">O6H91_06G036100</name>
</gene>